<feature type="transmembrane region" description="Helical" evidence="1">
    <location>
        <begin position="154"/>
        <end position="176"/>
    </location>
</feature>
<evidence type="ECO:0000313" key="4">
    <source>
        <dbReference type="Proteomes" id="UP000005096"/>
    </source>
</evidence>
<keyword evidence="1" id="KW-0472">Membrane</keyword>
<dbReference type="Proteomes" id="UP000005096">
    <property type="component" value="Chromosome"/>
</dbReference>
<feature type="transmembrane region" description="Helical" evidence="1">
    <location>
        <begin position="245"/>
        <end position="264"/>
    </location>
</feature>
<feature type="domain" description="EamA" evidence="2">
    <location>
        <begin position="154"/>
        <end position="287"/>
    </location>
</feature>
<dbReference type="InterPro" id="IPR037185">
    <property type="entry name" value="EmrE-like"/>
</dbReference>
<feature type="transmembrane region" description="Helical" evidence="1">
    <location>
        <begin position="92"/>
        <end position="110"/>
    </location>
</feature>
<dbReference type="GO" id="GO:0016020">
    <property type="term" value="C:membrane"/>
    <property type="evidence" value="ECO:0007669"/>
    <property type="project" value="InterPro"/>
</dbReference>
<feature type="transmembrane region" description="Helical" evidence="1">
    <location>
        <begin position="182"/>
        <end position="200"/>
    </location>
</feature>
<protein>
    <recommendedName>
        <fullName evidence="2">EamA domain-containing protein</fullName>
    </recommendedName>
</protein>
<feature type="domain" description="EamA" evidence="2">
    <location>
        <begin position="21"/>
        <end position="132"/>
    </location>
</feature>
<dbReference type="SUPFAM" id="SSF103481">
    <property type="entry name" value="Multidrug resistance efflux transporter EmrE"/>
    <property type="match status" value="2"/>
</dbReference>
<evidence type="ECO:0000313" key="3">
    <source>
        <dbReference type="EMBL" id="EFQ22660.1"/>
    </source>
</evidence>
<dbReference type="HOGENOM" id="CLU_084683_0_0_0"/>
<feature type="transmembrane region" description="Helical" evidence="1">
    <location>
        <begin position="59"/>
        <end position="80"/>
    </location>
</feature>
<name>E3CXR7_9BACT</name>
<proteinExistence type="predicted"/>
<reference evidence="3 4" key="1">
    <citation type="journal article" date="2010" name="Stand. Genomic Sci.">
        <title>Non-contiguous finished genome sequence of Aminomonas paucivorans type strain (GLU-3).</title>
        <authorList>
            <person name="Pitluck S."/>
            <person name="Yasawong M."/>
            <person name="Held B."/>
            <person name="Lapidus A."/>
            <person name="Nolan M."/>
            <person name="Copeland A."/>
            <person name="Lucas S."/>
            <person name="Del Rio T.G."/>
            <person name="Tice H."/>
            <person name="Cheng J.F."/>
            <person name="Chertkov O."/>
            <person name="Goodwin L."/>
            <person name="Tapia R."/>
            <person name="Han C."/>
            <person name="Liolios K."/>
            <person name="Ivanova N."/>
            <person name="Mavromatis K."/>
            <person name="Ovchinnikova G."/>
            <person name="Pati A."/>
            <person name="Chen A."/>
            <person name="Palaniappan K."/>
            <person name="Land M."/>
            <person name="Hauser L."/>
            <person name="Chang Y.J."/>
            <person name="Jeffries C.D."/>
            <person name="Pukall R."/>
            <person name="Spring S."/>
            <person name="Rohde M."/>
            <person name="Sikorski J."/>
            <person name="Goker M."/>
            <person name="Woyke T."/>
            <person name="Bristow J."/>
            <person name="Eisen J.A."/>
            <person name="Markowitz V."/>
            <person name="Hugenholtz P."/>
            <person name="Kyrpides N.C."/>
            <person name="Klenk H.P."/>
        </authorList>
    </citation>
    <scope>NUCLEOTIDE SEQUENCE [LARGE SCALE GENOMIC DNA]</scope>
    <source>
        <strain evidence="3 4">DSM 12260</strain>
    </source>
</reference>
<organism evidence="3 4">
    <name type="scientific">Aminomonas paucivorans DSM 12260</name>
    <dbReference type="NCBI Taxonomy" id="584708"/>
    <lineage>
        <taxon>Bacteria</taxon>
        <taxon>Thermotogati</taxon>
        <taxon>Synergistota</taxon>
        <taxon>Synergistia</taxon>
        <taxon>Synergistales</taxon>
        <taxon>Synergistaceae</taxon>
        <taxon>Aminomonas</taxon>
    </lineage>
</organism>
<feature type="transmembrane region" description="Helical" evidence="1">
    <location>
        <begin position="122"/>
        <end position="142"/>
    </location>
</feature>
<feature type="transmembrane region" description="Helical" evidence="1">
    <location>
        <begin position="220"/>
        <end position="239"/>
    </location>
</feature>
<dbReference type="PaxDb" id="584708-Apau_0224"/>
<evidence type="ECO:0000259" key="2">
    <source>
        <dbReference type="Pfam" id="PF00892"/>
    </source>
</evidence>
<dbReference type="eggNOG" id="COG2510">
    <property type="taxonomic scope" value="Bacteria"/>
</dbReference>
<dbReference type="STRING" id="584708.Apau_0224"/>
<dbReference type="RefSeq" id="WP_006299804.1">
    <property type="nucleotide sequence ID" value="NZ_CM001022.1"/>
</dbReference>
<keyword evidence="1" id="KW-0812">Transmembrane</keyword>
<feature type="transmembrane region" description="Helical" evidence="1">
    <location>
        <begin position="33"/>
        <end position="53"/>
    </location>
</feature>
<dbReference type="Gene3D" id="1.10.3730.20">
    <property type="match status" value="2"/>
</dbReference>
<evidence type="ECO:0000256" key="1">
    <source>
        <dbReference type="SAM" id="Phobius"/>
    </source>
</evidence>
<dbReference type="Pfam" id="PF00892">
    <property type="entry name" value="EamA"/>
    <property type="match status" value="2"/>
</dbReference>
<keyword evidence="1" id="KW-1133">Transmembrane helix</keyword>
<sequence length="288" mass="30758">MTALALAAMGGRILLLGWEKIAFKQMGEGEDSLAVVVLLGWTGALLLLPFAFFEPLASWSFVPAAAAAAGVYLAGILLYVRALSEGQVSLVGPVYNFNVFFLLLLSVLFLGESLSPWKVGGMALMVWGSTFLNPGVSLGASLRALAANRPCRTMMVASLFIAAGRVVDARVVGLLAEHPPTVPYALVQAAFSGLYALAFLAVRRRTSLPWRLLRSRPRACLVAGACNIYAYLLLLLALRGLEVSLAEPLSMLGILLSVVLAHFVFHEPLKGRLLGSCLMLLGAWGLFL</sequence>
<keyword evidence="4" id="KW-1185">Reference proteome</keyword>
<dbReference type="EMBL" id="CM001022">
    <property type="protein sequence ID" value="EFQ22660.1"/>
    <property type="molecule type" value="Genomic_DNA"/>
</dbReference>
<accession>E3CXR7</accession>
<dbReference type="OrthoDB" id="9806718at2"/>
<dbReference type="AlphaFoldDB" id="E3CXR7"/>
<gene>
    <name evidence="3" type="ORF">Apau_0224</name>
</gene>
<dbReference type="InterPro" id="IPR000620">
    <property type="entry name" value="EamA_dom"/>
</dbReference>